<keyword evidence="2" id="KW-1185">Reference proteome</keyword>
<evidence type="ECO:0000313" key="2">
    <source>
        <dbReference type="Proteomes" id="UP000324022"/>
    </source>
</evidence>
<sequence>MAANAGKHMCLSESDHASLFPTVSSSHSFHLASGEWATQALTISRSCIAGSAETVPPRRPWWWCKMVREKATASVAGFPLQIIPTHCIWSVGQHNAAELSSITDNKTLQPLSAVEIGINAVLKVDLKKSKGGVQLRALIAICGL</sequence>
<gene>
    <name evidence="1" type="ORF">UTRI_02693</name>
</gene>
<dbReference type="EMBL" id="OOIN01000043">
    <property type="protein sequence ID" value="SPO32136.1"/>
    <property type="molecule type" value="Genomic_DNA"/>
</dbReference>
<name>A0A5C3EQT4_9BASI</name>
<dbReference type="AlphaFoldDB" id="A0A5C3EQT4"/>
<accession>A0A5C3EQT4</accession>
<dbReference type="Proteomes" id="UP000324022">
    <property type="component" value="Unassembled WGS sequence"/>
</dbReference>
<proteinExistence type="predicted"/>
<protein>
    <submittedName>
        <fullName evidence="1">Uncharacterized protein</fullName>
    </submittedName>
</protein>
<evidence type="ECO:0000313" key="1">
    <source>
        <dbReference type="EMBL" id="SPO32136.1"/>
    </source>
</evidence>
<organism evidence="1 2">
    <name type="scientific">Ustilago trichophora</name>
    <dbReference type="NCBI Taxonomy" id="86804"/>
    <lineage>
        <taxon>Eukaryota</taxon>
        <taxon>Fungi</taxon>
        <taxon>Dikarya</taxon>
        <taxon>Basidiomycota</taxon>
        <taxon>Ustilaginomycotina</taxon>
        <taxon>Ustilaginomycetes</taxon>
        <taxon>Ustilaginales</taxon>
        <taxon>Ustilaginaceae</taxon>
        <taxon>Ustilago</taxon>
    </lineage>
</organism>
<reference evidence="1 2" key="1">
    <citation type="submission" date="2018-03" db="EMBL/GenBank/DDBJ databases">
        <authorList>
            <person name="Guldener U."/>
        </authorList>
    </citation>
    <scope>NUCLEOTIDE SEQUENCE [LARGE SCALE GENOMIC DNA]</scope>
    <source>
        <strain evidence="1 2">NBRC100155</strain>
    </source>
</reference>